<evidence type="ECO:0000256" key="2">
    <source>
        <dbReference type="ARBA" id="ARBA00022737"/>
    </source>
</evidence>
<dbReference type="STRING" id="1884261.A0A5C3Q4S7"/>
<dbReference type="PANTHER" id="PTHR22847:SF637">
    <property type="entry name" value="WD REPEAT DOMAIN 5B"/>
    <property type="match status" value="1"/>
</dbReference>
<keyword evidence="1 3" id="KW-0853">WD repeat</keyword>
<dbReference type="OrthoDB" id="2615105at2759"/>
<dbReference type="PROSITE" id="PS50082">
    <property type="entry name" value="WD_REPEATS_2"/>
    <property type="match status" value="2"/>
</dbReference>
<dbReference type="GO" id="GO:1990234">
    <property type="term" value="C:transferase complex"/>
    <property type="evidence" value="ECO:0007669"/>
    <property type="project" value="UniProtKB-ARBA"/>
</dbReference>
<accession>A0A5C3Q4S7</accession>
<dbReference type="PROSITE" id="PS50294">
    <property type="entry name" value="WD_REPEATS_REGION"/>
    <property type="match status" value="1"/>
</dbReference>
<dbReference type="InterPro" id="IPR015943">
    <property type="entry name" value="WD40/YVTN_repeat-like_dom_sf"/>
</dbReference>
<dbReference type="PANTHER" id="PTHR22847">
    <property type="entry name" value="WD40 REPEAT PROTEIN"/>
    <property type="match status" value="1"/>
</dbReference>
<protein>
    <submittedName>
        <fullName evidence="4">Uncharacterized protein</fullName>
    </submittedName>
</protein>
<reference evidence="4 5" key="1">
    <citation type="journal article" date="2019" name="Nat. Ecol. Evol.">
        <title>Megaphylogeny resolves global patterns of mushroom evolution.</title>
        <authorList>
            <person name="Varga T."/>
            <person name="Krizsan K."/>
            <person name="Foldi C."/>
            <person name="Dima B."/>
            <person name="Sanchez-Garcia M."/>
            <person name="Sanchez-Ramirez S."/>
            <person name="Szollosi G.J."/>
            <person name="Szarkandi J.G."/>
            <person name="Papp V."/>
            <person name="Albert L."/>
            <person name="Andreopoulos W."/>
            <person name="Angelini C."/>
            <person name="Antonin V."/>
            <person name="Barry K.W."/>
            <person name="Bougher N.L."/>
            <person name="Buchanan P."/>
            <person name="Buyck B."/>
            <person name="Bense V."/>
            <person name="Catcheside P."/>
            <person name="Chovatia M."/>
            <person name="Cooper J."/>
            <person name="Damon W."/>
            <person name="Desjardin D."/>
            <person name="Finy P."/>
            <person name="Geml J."/>
            <person name="Haridas S."/>
            <person name="Hughes K."/>
            <person name="Justo A."/>
            <person name="Karasinski D."/>
            <person name="Kautmanova I."/>
            <person name="Kiss B."/>
            <person name="Kocsube S."/>
            <person name="Kotiranta H."/>
            <person name="LaButti K.M."/>
            <person name="Lechner B.E."/>
            <person name="Liimatainen K."/>
            <person name="Lipzen A."/>
            <person name="Lukacs Z."/>
            <person name="Mihaltcheva S."/>
            <person name="Morgado L.N."/>
            <person name="Niskanen T."/>
            <person name="Noordeloos M.E."/>
            <person name="Ohm R.A."/>
            <person name="Ortiz-Santana B."/>
            <person name="Ovrebo C."/>
            <person name="Racz N."/>
            <person name="Riley R."/>
            <person name="Savchenko A."/>
            <person name="Shiryaev A."/>
            <person name="Soop K."/>
            <person name="Spirin V."/>
            <person name="Szebenyi C."/>
            <person name="Tomsovsky M."/>
            <person name="Tulloss R.E."/>
            <person name="Uehling J."/>
            <person name="Grigoriev I.V."/>
            <person name="Vagvolgyi C."/>
            <person name="Papp T."/>
            <person name="Martin F.M."/>
            <person name="Miettinen O."/>
            <person name="Hibbett D.S."/>
            <person name="Nagy L.G."/>
        </authorList>
    </citation>
    <scope>NUCLEOTIDE SEQUENCE [LARGE SCALE GENOMIC DNA]</scope>
    <source>
        <strain evidence="4 5">CBS 309.79</strain>
    </source>
</reference>
<proteinExistence type="predicted"/>
<dbReference type="SMART" id="SM00320">
    <property type="entry name" value="WD40"/>
    <property type="match status" value="1"/>
</dbReference>
<dbReference type="EMBL" id="ML178852">
    <property type="protein sequence ID" value="TFK96982.1"/>
    <property type="molecule type" value="Genomic_DNA"/>
</dbReference>
<dbReference type="InterPro" id="IPR036322">
    <property type="entry name" value="WD40_repeat_dom_sf"/>
</dbReference>
<gene>
    <name evidence="4" type="ORF">BDV98DRAFT_514549</name>
</gene>
<dbReference type="AlphaFoldDB" id="A0A5C3Q4S7"/>
<keyword evidence="5" id="KW-1185">Reference proteome</keyword>
<evidence type="ECO:0000256" key="1">
    <source>
        <dbReference type="ARBA" id="ARBA00022574"/>
    </source>
</evidence>
<keyword evidence="2" id="KW-0677">Repeat</keyword>
<organism evidence="4 5">
    <name type="scientific">Pterulicium gracile</name>
    <dbReference type="NCBI Taxonomy" id="1884261"/>
    <lineage>
        <taxon>Eukaryota</taxon>
        <taxon>Fungi</taxon>
        <taxon>Dikarya</taxon>
        <taxon>Basidiomycota</taxon>
        <taxon>Agaricomycotina</taxon>
        <taxon>Agaricomycetes</taxon>
        <taxon>Agaricomycetidae</taxon>
        <taxon>Agaricales</taxon>
        <taxon>Pleurotineae</taxon>
        <taxon>Pterulaceae</taxon>
        <taxon>Pterulicium</taxon>
    </lineage>
</organism>
<dbReference type="Proteomes" id="UP000305067">
    <property type="component" value="Unassembled WGS sequence"/>
</dbReference>
<evidence type="ECO:0000313" key="4">
    <source>
        <dbReference type="EMBL" id="TFK96982.1"/>
    </source>
</evidence>
<sequence length="157" mass="17510">DKTVRIWDAKSGEEVAKMEGHDTPVASVAFSHDSTLVVSGSRDNTMRVWTSSRKDETHAIPHGLSTQLSANVKASPLPIGCSFSKVGWITKAGQPRKRLFWYPPHLHRTLMVPRCRLVICRDGRTTLDLSSAKLGPEWTQIYQEQPSDSSVQHSLTM</sequence>
<dbReference type="Gene3D" id="2.130.10.10">
    <property type="entry name" value="YVTN repeat-like/Quinoprotein amine dehydrogenase"/>
    <property type="match status" value="1"/>
</dbReference>
<feature type="repeat" description="WD" evidence="3">
    <location>
        <begin position="18"/>
        <end position="59"/>
    </location>
</feature>
<feature type="repeat" description="WD" evidence="3">
    <location>
        <begin position="1"/>
        <end position="17"/>
    </location>
</feature>
<name>A0A5C3Q4S7_9AGAR</name>
<dbReference type="Pfam" id="PF00400">
    <property type="entry name" value="WD40"/>
    <property type="match status" value="1"/>
</dbReference>
<evidence type="ECO:0000313" key="5">
    <source>
        <dbReference type="Proteomes" id="UP000305067"/>
    </source>
</evidence>
<feature type="non-terminal residue" evidence="4">
    <location>
        <position position="1"/>
    </location>
</feature>
<evidence type="ECO:0000256" key="3">
    <source>
        <dbReference type="PROSITE-ProRule" id="PRU00221"/>
    </source>
</evidence>
<dbReference type="SUPFAM" id="SSF50978">
    <property type="entry name" value="WD40 repeat-like"/>
    <property type="match status" value="1"/>
</dbReference>
<dbReference type="InterPro" id="IPR001680">
    <property type="entry name" value="WD40_rpt"/>
</dbReference>